<dbReference type="EMBL" id="KN824371">
    <property type="protein sequence ID" value="KIM21793.1"/>
    <property type="molecule type" value="Genomic_DNA"/>
</dbReference>
<reference evidence="1 2" key="1">
    <citation type="submission" date="2014-04" db="EMBL/GenBank/DDBJ databases">
        <authorList>
            <consortium name="DOE Joint Genome Institute"/>
            <person name="Kuo A."/>
            <person name="Zuccaro A."/>
            <person name="Kohler A."/>
            <person name="Nagy L.G."/>
            <person name="Floudas D."/>
            <person name="Copeland A."/>
            <person name="Barry K.W."/>
            <person name="Cichocki N."/>
            <person name="Veneault-Fourrey C."/>
            <person name="LaButti K."/>
            <person name="Lindquist E.A."/>
            <person name="Lipzen A."/>
            <person name="Lundell T."/>
            <person name="Morin E."/>
            <person name="Murat C."/>
            <person name="Sun H."/>
            <person name="Tunlid A."/>
            <person name="Henrissat B."/>
            <person name="Grigoriev I.V."/>
            <person name="Hibbett D.S."/>
            <person name="Martin F."/>
            <person name="Nordberg H.P."/>
            <person name="Cantor M.N."/>
            <person name="Hua S.X."/>
        </authorList>
    </citation>
    <scope>NUCLEOTIDE SEQUENCE [LARGE SCALE GENOMIC DNA]</scope>
    <source>
        <strain evidence="1 2">MAFF 305830</strain>
    </source>
</reference>
<evidence type="ECO:0000313" key="2">
    <source>
        <dbReference type="Proteomes" id="UP000054097"/>
    </source>
</evidence>
<protein>
    <submittedName>
        <fullName evidence="1">Uncharacterized protein</fullName>
    </submittedName>
</protein>
<dbReference type="AlphaFoldDB" id="A0A0C2W5R3"/>
<dbReference type="Proteomes" id="UP000054097">
    <property type="component" value="Unassembled WGS sequence"/>
</dbReference>
<gene>
    <name evidence="1" type="ORF">M408DRAFT_333237</name>
</gene>
<proteinExistence type="predicted"/>
<evidence type="ECO:0000313" key="1">
    <source>
        <dbReference type="EMBL" id="KIM21793.1"/>
    </source>
</evidence>
<accession>A0A0C2W5R3</accession>
<organism evidence="1 2">
    <name type="scientific">Serendipita vermifera MAFF 305830</name>
    <dbReference type="NCBI Taxonomy" id="933852"/>
    <lineage>
        <taxon>Eukaryota</taxon>
        <taxon>Fungi</taxon>
        <taxon>Dikarya</taxon>
        <taxon>Basidiomycota</taxon>
        <taxon>Agaricomycotina</taxon>
        <taxon>Agaricomycetes</taxon>
        <taxon>Sebacinales</taxon>
        <taxon>Serendipitaceae</taxon>
        <taxon>Serendipita</taxon>
    </lineage>
</organism>
<dbReference type="HOGENOM" id="CLU_1887043_0_0_1"/>
<reference evidence="2" key="2">
    <citation type="submission" date="2015-01" db="EMBL/GenBank/DDBJ databases">
        <title>Evolutionary Origins and Diversification of the Mycorrhizal Mutualists.</title>
        <authorList>
            <consortium name="DOE Joint Genome Institute"/>
            <consortium name="Mycorrhizal Genomics Consortium"/>
            <person name="Kohler A."/>
            <person name="Kuo A."/>
            <person name="Nagy L.G."/>
            <person name="Floudas D."/>
            <person name="Copeland A."/>
            <person name="Barry K.W."/>
            <person name="Cichocki N."/>
            <person name="Veneault-Fourrey C."/>
            <person name="LaButti K."/>
            <person name="Lindquist E.A."/>
            <person name="Lipzen A."/>
            <person name="Lundell T."/>
            <person name="Morin E."/>
            <person name="Murat C."/>
            <person name="Riley R."/>
            <person name="Ohm R."/>
            <person name="Sun H."/>
            <person name="Tunlid A."/>
            <person name="Henrissat B."/>
            <person name="Grigoriev I.V."/>
            <person name="Hibbett D.S."/>
            <person name="Martin F."/>
        </authorList>
    </citation>
    <scope>NUCLEOTIDE SEQUENCE [LARGE SCALE GENOMIC DNA]</scope>
    <source>
        <strain evidence="2">MAFF 305830</strain>
    </source>
</reference>
<name>A0A0C2W5R3_SERVB</name>
<keyword evidence="2" id="KW-1185">Reference proteome</keyword>
<dbReference type="OrthoDB" id="3253362at2759"/>
<sequence>MRQAGIKSGDKSILPRLKRLHTEDYPEWESFLTLLAERNRTAHIKGEKKENEVVALEELNLPGLPHPSILERVQLAMAGKFPPPKDQQITTNTAGCDDCMIAGWVCEDPIVERDSKVRSSCSRHRLGTVRITAYS</sequence>